<dbReference type="EMBL" id="JAPWDV010000001">
    <property type="protein sequence ID" value="KAJ6224897.1"/>
    <property type="molecule type" value="Genomic_DNA"/>
</dbReference>
<accession>A0A9Q0MI93</accession>
<reference evidence="1" key="1">
    <citation type="submission" date="2022-12" db="EMBL/GenBank/DDBJ databases">
        <title>Genome assemblies of Blomia tropicalis.</title>
        <authorList>
            <person name="Cui Y."/>
        </authorList>
    </citation>
    <scope>NUCLEOTIDE SEQUENCE</scope>
    <source>
        <tissue evidence="1">Adult mites</tissue>
    </source>
</reference>
<organism evidence="1 2">
    <name type="scientific">Blomia tropicalis</name>
    <name type="common">Mite</name>
    <dbReference type="NCBI Taxonomy" id="40697"/>
    <lineage>
        <taxon>Eukaryota</taxon>
        <taxon>Metazoa</taxon>
        <taxon>Ecdysozoa</taxon>
        <taxon>Arthropoda</taxon>
        <taxon>Chelicerata</taxon>
        <taxon>Arachnida</taxon>
        <taxon>Acari</taxon>
        <taxon>Acariformes</taxon>
        <taxon>Sarcoptiformes</taxon>
        <taxon>Astigmata</taxon>
        <taxon>Glycyphagoidea</taxon>
        <taxon>Echimyopodidae</taxon>
        <taxon>Blomia</taxon>
    </lineage>
</organism>
<evidence type="ECO:0000313" key="2">
    <source>
        <dbReference type="Proteomes" id="UP001142055"/>
    </source>
</evidence>
<dbReference type="Proteomes" id="UP001142055">
    <property type="component" value="Chromosome 1"/>
</dbReference>
<keyword evidence="2" id="KW-1185">Reference proteome</keyword>
<name>A0A9Q0MI93_BLOTA</name>
<protein>
    <submittedName>
        <fullName evidence="1">Uncharacterized protein</fullName>
    </submittedName>
</protein>
<gene>
    <name evidence="1" type="ORF">RDWZM_003442</name>
</gene>
<proteinExistence type="predicted"/>
<evidence type="ECO:0000313" key="1">
    <source>
        <dbReference type="EMBL" id="KAJ6224897.1"/>
    </source>
</evidence>
<comment type="caution">
    <text evidence="1">The sequence shown here is derived from an EMBL/GenBank/DDBJ whole genome shotgun (WGS) entry which is preliminary data.</text>
</comment>
<sequence>MHIHTNWHQLVRFRLVDELIDSWRSSVPCSVQCTSLNGDDVDDDDCGKPRQHVNQKLFTRHMQMKTDWFDSLHFSFLSFDTIHTTYTTTLAIIICTFAPMVTWTFLNEDVCKSGFKSDPHD</sequence>
<dbReference type="AlphaFoldDB" id="A0A9Q0MI93"/>